<protein>
    <recommendedName>
        <fullName evidence="2">Inositol polyphosphate-related phosphatase domain-containing protein</fullName>
    </recommendedName>
</protein>
<dbReference type="EMBL" id="HBIJ01000097">
    <property type="protein sequence ID" value="CAE0359345.1"/>
    <property type="molecule type" value="Transcribed_RNA"/>
</dbReference>
<evidence type="ECO:0000256" key="1">
    <source>
        <dbReference type="SAM" id="MobiDB-lite"/>
    </source>
</evidence>
<dbReference type="InterPro" id="IPR046985">
    <property type="entry name" value="IP5"/>
</dbReference>
<sequence length="459" mass="50427">MVDQVATIHLGTVTWNVAEMKISKEDIAAVVKSIDISHLQLLFVTAQELFALNLSTIAGGTPSPNNDQGMELALQIWNEGWHLALGSRWKCLKASGLGAVRVNLFARDDVADQLTNIETDVVPCGLAGMLVNKGAAGIKTKVRSTCLLFVGAHLNAHAKRVARRNADFRRIDSCLFSARSASRIASYTTKGRAFTTNGMTAFPVAGISMPSSSGGGGEGAQSSGTKIESIGAPDAPDASEISTNHQVKENDDTLPDVTRSSIYSLAVQQALTGLLESPSTQFSEDEEEDADTPRYASMISEYRQSLRTDEAPIQQWFTDILKSAEEPPARRLIDTYRRVIFAGDLNYRLTIPDRDAFDWLFDPSNPTSLLSKYDELTQQIQAEASFTGFIEPPISFPPTYKFDPGTTQYDTSKKRRVPSWTDRILFSPDGIAPYEYNYIPSVTTSDHRVVYAKFTVMIE</sequence>
<dbReference type="PANTHER" id="PTHR11200">
    <property type="entry name" value="INOSITOL 5-PHOSPHATASE"/>
    <property type="match status" value="1"/>
</dbReference>
<accession>A0A7S3JQC5</accession>
<dbReference type="GO" id="GO:0046856">
    <property type="term" value="P:phosphatidylinositol dephosphorylation"/>
    <property type="evidence" value="ECO:0007669"/>
    <property type="project" value="InterPro"/>
</dbReference>
<dbReference type="Pfam" id="PF22669">
    <property type="entry name" value="Exo_endo_phos2"/>
    <property type="match status" value="2"/>
</dbReference>
<evidence type="ECO:0000313" key="3">
    <source>
        <dbReference type="EMBL" id="CAE0359345.1"/>
    </source>
</evidence>
<dbReference type="AlphaFoldDB" id="A0A7S3JQC5"/>
<feature type="region of interest" description="Disordered" evidence="1">
    <location>
        <begin position="209"/>
        <end position="254"/>
    </location>
</feature>
<name>A0A7S3JQC5_9STRA</name>
<gene>
    <name evidence="3" type="ORF">ALAG00032_LOCUS73</name>
</gene>
<feature type="domain" description="Inositol polyphosphate-related phosphatase" evidence="2">
    <location>
        <begin position="6"/>
        <end position="459"/>
    </location>
</feature>
<proteinExistence type="predicted"/>
<evidence type="ECO:0000259" key="2">
    <source>
        <dbReference type="SMART" id="SM00128"/>
    </source>
</evidence>
<reference evidence="3" key="1">
    <citation type="submission" date="2021-01" db="EMBL/GenBank/DDBJ databases">
        <authorList>
            <person name="Corre E."/>
            <person name="Pelletier E."/>
            <person name="Niang G."/>
            <person name="Scheremetjew M."/>
            <person name="Finn R."/>
            <person name="Kale V."/>
            <person name="Holt S."/>
            <person name="Cochrane G."/>
            <person name="Meng A."/>
            <person name="Brown T."/>
            <person name="Cohen L."/>
        </authorList>
    </citation>
    <scope>NUCLEOTIDE SEQUENCE</scope>
    <source>
        <strain evidence="3">CCMP1510</strain>
    </source>
</reference>
<dbReference type="InterPro" id="IPR000300">
    <property type="entry name" value="IPPc"/>
</dbReference>
<dbReference type="SMART" id="SM00128">
    <property type="entry name" value="IPPc"/>
    <property type="match status" value="1"/>
</dbReference>
<dbReference type="Gene3D" id="3.60.10.10">
    <property type="entry name" value="Endonuclease/exonuclease/phosphatase"/>
    <property type="match status" value="1"/>
</dbReference>
<dbReference type="SUPFAM" id="SSF56219">
    <property type="entry name" value="DNase I-like"/>
    <property type="match status" value="2"/>
</dbReference>
<dbReference type="InterPro" id="IPR036691">
    <property type="entry name" value="Endo/exonu/phosph_ase_sf"/>
</dbReference>
<dbReference type="GO" id="GO:0004439">
    <property type="term" value="F:phosphatidylinositol-4,5-bisphosphate 5-phosphatase activity"/>
    <property type="evidence" value="ECO:0007669"/>
    <property type="project" value="TreeGrafter"/>
</dbReference>
<organism evidence="3">
    <name type="scientific">Aureoumbra lagunensis</name>
    <dbReference type="NCBI Taxonomy" id="44058"/>
    <lineage>
        <taxon>Eukaryota</taxon>
        <taxon>Sar</taxon>
        <taxon>Stramenopiles</taxon>
        <taxon>Ochrophyta</taxon>
        <taxon>Pelagophyceae</taxon>
        <taxon>Pelagomonadales</taxon>
        <taxon>Aureoumbra</taxon>
    </lineage>
</organism>